<proteinExistence type="predicted"/>
<reference evidence="1 2" key="1">
    <citation type="submission" date="2020-05" db="EMBL/GenBank/DDBJ databases">
        <title>Nakamurella sp. DB0629 isolated from air conditioner.</title>
        <authorList>
            <person name="Kim D.H."/>
            <person name="Kim D.-U."/>
        </authorList>
    </citation>
    <scope>NUCLEOTIDE SEQUENCE [LARGE SCALE GENOMIC DNA]</scope>
    <source>
        <strain evidence="1 2">DB0629</strain>
    </source>
</reference>
<gene>
    <name evidence="1" type="ORF">HKD39_00220</name>
</gene>
<dbReference type="AlphaFoldDB" id="A0A849A0Q1"/>
<accession>A0A849A0Q1</accession>
<dbReference type="Proteomes" id="UP000562984">
    <property type="component" value="Unassembled WGS sequence"/>
</dbReference>
<evidence type="ECO:0000313" key="2">
    <source>
        <dbReference type="Proteomes" id="UP000562984"/>
    </source>
</evidence>
<evidence type="ECO:0000313" key="1">
    <source>
        <dbReference type="EMBL" id="NNG34165.1"/>
    </source>
</evidence>
<sequence>MNIDTAALNGIAGQVYRVQLDLVGNPVVGLVVQTSGLSFGPGPLGAEVSLAMTRYLQRAQEATRVLIHRGAQLESGLVYTAAAMDTVEASAAGPAPAGPAVAAR</sequence>
<dbReference type="EMBL" id="JABEND010000001">
    <property type="protein sequence ID" value="NNG34165.1"/>
    <property type="molecule type" value="Genomic_DNA"/>
</dbReference>
<organism evidence="1 2">
    <name type="scientific">Nakamurella aerolata</name>
    <dbReference type="NCBI Taxonomy" id="1656892"/>
    <lineage>
        <taxon>Bacteria</taxon>
        <taxon>Bacillati</taxon>
        <taxon>Actinomycetota</taxon>
        <taxon>Actinomycetes</taxon>
        <taxon>Nakamurellales</taxon>
        <taxon>Nakamurellaceae</taxon>
        <taxon>Nakamurella</taxon>
    </lineage>
</organism>
<keyword evidence="2" id="KW-1185">Reference proteome</keyword>
<protein>
    <submittedName>
        <fullName evidence="1">Uncharacterized protein</fullName>
    </submittedName>
</protein>
<comment type="caution">
    <text evidence="1">The sequence shown here is derived from an EMBL/GenBank/DDBJ whole genome shotgun (WGS) entry which is preliminary data.</text>
</comment>
<name>A0A849A0Q1_9ACTN</name>
<dbReference type="RefSeq" id="WP_171197853.1">
    <property type="nucleotide sequence ID" value="NZ_JABEND010000001.1"/>
</dbReference>